<accession>A0ABM4TSI3</accession>
<dbReference type="GeneID" id="108019377"/>
<evidence type="ECO:0000313" key="1">
    <source>
        <dbReference type="Proteomes" id="UP001652628"/>
    </source>
</evidence>
<organism evidence="1 2">
    <name type="scientific">Drosophila suzukii</name>
    <name type="common">Spotted-wing drosophila fruit fly</name>
    <dbReference type="NCBI Taxonomy" id="28584"/>
    <lineage>
        <taxon>Eukaryota</taxon>
        <taxon>Metazoa</taxon>
        <taxon>Ecdysozoa</taxon>
        <taxon>Arthropoda</taxon>
        <taxon>Hexapoda</taxon>
        <taxon>Insecta</taxon>
        <taxon>Pterygota</taxon>
        <taxon>Neoptera</taxon>
        <taxon>Endopterygota</taxon>
        <taxon>Diptera</taxon>
        <taxon>Brachycera</taxon>
        <taxon>Muscomorpha</taxon>
        <taxon>Ephydroidea</taxon>
        <taxon>Drosophilidae</taxon>
        <taxon>Drosophila</taxon>
        <taxon>Sophophora</taxon>
    </lineage>
</organism>
<evidence type="ECO:0000313" key="2">
    <source>
        <dbReference type="RefSeq" id="XP_070852929.1"/>
    </source>
</evidence>
<keyword evidence="1" id="KW-1185">Reference proteome</keyword>
<name>A0ABM4TSI3_DROSZ</name>
<gene>
    <name evidence="2" type="primary">LOC108019377</name>
</gene>
<reference evidence="2" key="1">
    <citation type="submission" date="2025-08" db="UniProtKB">
        <authorList>
            <consortium name="RefSeq"/>
        </authorList>
    </citation>
    <scope>IDENTIFICATION</scope>
</reference>
<sequence>MAPKVSVKTSVCEDNLRFYYNEKHFQLTCVWIVLLQLLSLALGDVSHLDYSITPSAQLGYYHYPAPNRPALQRTQRTQYQQIQSQQYPQVAQQFAEPALEQAAFTQALTSQGYVFGAPSSQLQVAPSAPQPQQVARPSVPLGSATITGRSITSSADANSLNLKLPVPFGIAPLNVAQLPLQAGAPYASVPRTTGLTSYGTPQIQRR</sequence>
<dbReference type="RefSeq" id="XP_070852929.1">
    <property type="nucleotide sequence ID" value="XM_070996828.1"/>
</dbReference>
<dbReference type="Proteomes" id="UP001652628">
    <property type="component" value="Chromosome 3"/>
</dbReference>
<protein>
    <submittedName>
        <fullName evidence="2">Uncharacterized protein</fullName>
    </submittedName>
</protein>
<proteinExistence type="predicted"/>